<organism evidence="5 6">
    <name type="scientific">Curvularia kusanoi</name>
    <name type="common">Cochliobolus kusanoi</name>
    <dbReference type="NCBI Taxonomy" id="90978"/>
    <lineage>
        <taxon>Eukaryota</taxon>
        <taxon>Fungi</taxon>
        <taxon>Dikarya</taxon>
        <taxon>Ascomycota</taxon>
        <taxon>Pezizomycotina</taxon>
        <taxon>Dothideomycetes</taxon>
        <taxon>Pleosporomycetidae</taxon>
        <taxon>Pleosporales</taxon>
        <taxon>Pleosporineae</taxon>
        <taxon>Pleosporaceae</taxon>
        <taxon>Curvularia</taxon>
    </lineage>
</organism>
<evidence type="ECO:0000259" key="4">
    <source>
        <dbReference type="Pfam" id="PF06985"/>
    </source>
</evidence>
<dbReference type="SUPFAM" id="SSF48403">
    <property type="entry name" value="Ankyrin repeat"/>
    <property type="match status" value="1"/>
</dbReference>
<keyword evidence="2 3" id="KW-0040">ANK repeat</keyword>
<dbReference type="Pfam" id="PF06985">
    <property type="entry name" value="HET"/>
    <property type="match status" value="1"/>
</dbReference>
<dbReference type="Proteomes" id="UP000801428">
    <property type="component" value="Unassembled WGS sequence"/>
</dbReference>
<keyword evidence="6" id="KW-1185">Reference proteome</keyword>
<feature type="repeat" description="ANK" evidence="3">
    <location>
        <begin position="717"/>
        <end position="749"/>
    </location>
</feature>
<evidence type="ECO:0000256" key="2">
    <source>
        <dbReference type="ARBA" id="ARBA00023043"/>
    </source>
</evidence>
<reference evidence="5" key="1">
    <citation type="submission" date="2019-04" db="EMBL/GenBank/DDBJ databases">
        <title>Sequencing of skin fungus with MAO and IRED activity.</title>
        <authorList>
            <person name="Marsaioli A.J."/>
            <person name="Bonatto J.M.C."/>
            <person name="Reis Junior O."/>
        </authorList>
    </citation>
    <scope>NUCLEOTIDE SEQUENCE</scope>
    <source>
        <strain evidence="5">30M1</strain>
    </source>
</reference>
<dbReference type="PROSITE" id="PS50088">
    <property type="entry name" value="ANK_REPEAT"/>
    <property type="match status" value="6"/>
</dbReference>
<accession>A0A9P4W2K6</accession>
<dbReference type="InterPro" id="IPR010730">
    <property type="entry name" value="HET"/>
</dbReference>
<dbReference type="Pfam" id="PF13637">
    <property type="entry name" value="Ank_4"/>
    <property type="match status" value="1"/>
</dbReference>
<evidence type="ECO:0000313" key="6">
    <source>
        <dbReference type="Proteomes" id="UP000801428"/>
    </source>
</evidence>
<name>A0A9P4W2K6_CURKU</name>
<dbReference type="PANTHER" id="PTHR24124:SF14">
    <property type="entry name" value="CHROMOSOME UNDETERMINED SCAFFOLD_25, WHOLE GENOME SHOTGUN SEQUENCE"/>
    <property type="match status" value="1"/>
</dbReference>
<feature type="repeat" description="ANK" evidence="3">
    <location>
        <begin position="547"/>
        <end position="571"/>
    </location>
</feature>
<dbReference type="SMART" id="SM00248">
    <property type="entry name" value="ANK"/>
    <property type="match status" value="7"/>
</dbReference>
<dbReference type="EMBL" id="SWKU01000036">
    <property type="protein sequence ID" value="KAF2994963.1"/>
    <property type="molecule type" value="Genomic_DNA"/>
</dbReference>
<feature type="repeat" description="ANK" evidence="3">
    <location>
        <begin position="581"/>
        <end position="605"/>
    </location>
</feature>
<feature type="domain" description="Heterokaryon incompatibility" evidence="4">
    <location>
        <begin position="53"/>
        <end position="198"/>
    </location>
</feature>
<sequence>MSHMPYPSYYREPLLPNTIRLLRLLPSKDRTGPIQCELFHYSLRAIDTRTHPYEALSYVWGRSENPQSISIRENDAKDGCRFTTESNLPITENLHAALLHLRYQTHDRVIWIDAVCINQNNEREKEQQIQFMAKIYALANRVIVWLGEAAEDSDRALHWIRSAGGSQSKFSSSNAADQQAVIALLSRPWFRRIWILQEVAAARHVLIMCGPTEIDGYAFCLGVDLFDWGFNAHADSKNLARSVTYLIRGAIFRPSFSISRSGRSSLDIRPLGELIDMYRTHEATVRHDKLYALLGMSTDDLGQTKLMPDYSLRWGEIFKQLIKYLLPENISVKIEEVDQELAVIKSKGCVFGKIARGDSEALIIRVNNGDKDVSLSLPPSAIFVRDGDVVCLLQGASTPMIIRQRQDHFEITAIYFDWSNFSRPDLKFEHDFILSWDWGIPSGETQYRQRYDQTLDLPKDSEASLEKMNRIWNVAHVLEDAKEYDGARDRFREAIHAYETAFGIHHTWDSKCGFTPLSWAARNGHDVAVRQLASKGGVDLDMKDRLNGRTLLSWAAQGGHETVVRLLLETGKAQVNSTDERSRTPLSWAAEGGHETVVKLLLETGEAEVDSTDKFSRTPLLWAAKRGHETVIKLLLETGNADVNSADNIGRTPLSWAAERGRETVVKLLLKTSNVDVNTRDVHAWTPIYWAAFEGKETTVKLLLETGKVNVNLRTRNGHTPLWSATQRGHTAIVKLLRKAGAVLADPERDLVRR</sequence>
<dbReference type="GO" id="GO:0005634">
    <property type="term" value="C:nucleus"/>
    <property type="evidence" value="ECO:0007669"/>
    <property type="project" value="TreeGrafter"/>
</dbReference>
<dbReference type="Pfam" id="PF12796">
    <property type="entry name" value="Ank_2"/>
    <property type="match status" value="2"/>
</dbReference>
<dbReference type="OrthoDB" id="194358at2759"/>
<dbReference type="AlphaFoldDB" id="A0A9P4W2K6"/>
<dbReference type="InterPro" id="IPR002110">
    <property type="entry name" value="Ankyrin_rpt"/>
</dbReference>
<dbReference type="PROSITE" id="PS50297">
    <property type="entry name" value="ANK_REP_REGION"/>
    <property type="match status" value="5"/>
</dbReference>
<gene>
    <name evidence="5" type="ORF">E8E13_002997</name>
</gene>
<proteinExistence type="predicted"/>
<dbReference type="Gene3D" id="1.25.40.20">
    <property type="entry name" value="Ankyrin repeat-containing domain"/>
    <property type="match status" value="3"/>
</dbReference>
<evidence type="ECO:0000256" key="1">
    <source>
        <dbReference type="ARBA" id="ARBA00022737"/>
    </source>
</evidence>
<protein>
    <recommendedName>
        <fullName evidence="4">Heterokaryon incompatibility domain-containing protein</fullName>
    </recommendedName>
</protein>
<feature type="repeat" description="ANK" evidence="3">
    <location>
        <begin position="512"/>
        <end position="545"/>
    </location>
</feature>
<feature type="repeat" description="ANK" evidence="3">
    <location>
        <begin position="615"/>
        <end position="639"/>
    </location>
</feature>
<evidence type="ECO:0000256" key="3">
    <source>
        <dbReference type="PROSITE-ProRule" id="PRU00023"/>
    </source>
</evidence>
<dbReference type="InterPro" id="IPR036770">
    <property type="entry name" value="Ankyrin_rpt-contain_sf"/>
</dbReference>
<keyword evidence="1" id="KW-0677">Repeat</keyword>
<comment type="caution">
    <text evidence="5">The sequence shown here is derived from an EMBL/GenBank/DDBJ whole genome shotgun (WGS) entry which is preliminary data.</text>
</comment>
<feature type="repeat" description="ANK" evidence="3">
    <location>
        <begin position="649"/>
        <end position="671"/>
    </location>
</feature>
<evidence type="ECO:0000313" key="5">
    <source>
        <dbReference type="EMBL" id="KAF2994963.1"/>
    </source>
</evidence>
<dbReference type="GO" id="GO:0010468">
    <property type="term" value="P:regulation of gene expression"/>
    <property type="evidence" value="ECO:0007669"/>
    <property type="project" value="TreeGrafter"/>
</dbReference>
<dbReference type="PANTHER" id="PTHR24124">
    <property type="entry name" value="ANKYRIN REPEAT FAMILY A"/>
    <property type="match status" value="1"/>
</dbReference>